<reference evidence="6 7" key="1">
    <citation type="submission" date="2019-07" db="EMBL/GenBank/DDBJ databases">
        <authorList>
            <person name="Kim J."/>
        </authorList>
    </citation>
    <scope>NUCLEOTIDE SEQUENCE [LARGE SCALE GENOMIC DNA]</scope>
    <source>
        <strain evidence="6 7">G13</strain>
    </source>
</reference>
<dbReference type="CDD" id="cd20006">
    <property type="entry name" value="PBP1_ABC_sugar_binding-like"/>
    <property type="match status" value="1"/>
</dbReference>
<dbReference type="GO" id="GO:0030246">
    <property type="term" value="F:carbohydrate binding"/>
    <property type="evidence" value="ECO:0007669"/>
    <property type="project" value="UniProtKB-ARBA"/>
</dbReference>
<keyword evidence="4" id="KW-0472">Membrane</keyword>
<name>A0A559IVB0_9BACL</name>
<evidence type="ECO:0000256" key="3">
    <source>
        <dbReference type="ARBA" id="ARBA00022729"/>
    </source>
</evidence>
<feature type="transmembrane region" description="Helical" evidence="4">
    <location>
        <begin position="7"/>
        <end position="29"/>
    </location>
</feature>
<dbReference type="EMBL" id="VNJJ01000030">
    <property type="protein sequence ID" value="TVX91541.1"/>
    <property type="molecule type" value="Genomic_DNA"/>
</dbReference>
<dbReference type="OrthoDB" id="6196975at2"/>
<protein>
    <submittedName>
        <fullName evidence="6">Substrate-binding domain-containing protein</fullName>
    </submittedName>
</protein>
<proteinExistence type="inferred from homology"/>
<comment type="subcellular location">
    <subcellularLocation>
        <location evidence="1">Cell envelope</location>
    </subcellularLocation>
</comment>
<evidence type="ECO:0000256" key="2">
    <source>
        <dbReference type="ARBA" id="ARBA00007639"/>
    </source>
</evidence>
<organism evidence="6 7">
    <name type="scientific">Cohnella terricola</name>
    <dbReference type="NCBI Taxonomy" id="1289167"/>
    <lineage>
        <taxon>Bacteria</taxon>
        <taxon>Bacillati</taxon>
        <taxon>Bacillota</taxon>
        <taxon>Bacilli</taxon>
        <taxon>Bacillales</taxon>
        <taxon>Paenibacillaceae</taxon>
        <taxon>Cohnella</taxon>
    </lineage>
</organism>
<sequence>MFTRKKVLLIGLLLAGSLFIIVFGFFHFAPKKASDVKPKIMIVTKTSDPNVEFWQALAAGTKVAAKEFGVDIEIVGPRTESDVEGQINLLNTIANYGPLPDAIILAPIDYEEMMPTIEKIKKAGIELVTIDSSVKSGLSSSAIYTDNIAAGDKAGTEAAALLSSSSRVAIINSDKESLSLYERESGVRQALARFPGIRILDTYFCHGEEEKAYEITKNLLSGHDPVDGIITLNETTTQGAARAVKDLGFQRGVKLVGFDSSIQGISQLEEGELQAIVVQKPFNMGYLAVKTSVKVLNKMKVDSHIDTGSEVITQANMYTDENEKLLFPFGER</sequence>
<keyword evidence="4" id="KW-1133">Transmembrane helix</keyword>
<dbReference type="Gene3D" id="3.40.50.2300">
    <property type="match status" value="2"/>
</dbReference>
<keyword evidence="3" id="KW-0732">Signal</keyword>
<accession>A0A559IVB0</accession>
<evidence type="ECO:0000313" key="7">
    <source>
        <dbReference type="Proteomes" id="UP000316330"/>
    </source>
</evidence>
<dbReference type="RefSeq" id="WP_144707350.1">
    <property type="nucleotide sequence ID" value="NZ_VNJJ01000030.1"/>
</dbReference>
<dbReference type="SUPFAM" id="SSF53822">
    <property type="entry name" value="Periplasmic binding protein-like I"/>
    <property type="match status" value="1"/>
</dbReference>
<dbReference type="Proteomes" id="UP000316330">
    <property type="component" value="Unassembled WGS sequence"/>
</dbReference>
<dbReference type="Pfam" id="PF13407">
    <property type="entry name" value="Peripla_BP_4"/>
    <property type="match status" value="1"/>
</dbReference>
<evidence type="ECO:0000256" key="4">
    <source>
        <dbReference type="SAM" id="Phobius"/>
    </source>
</evidence>
<dbReference type="GO" id="GO:0030313">
    <property type="term" value="C:cell envelope"/>
    <property type="evidence" value="ECO:0007669"/>
    <property type="project" value="UniProtKB-SubCell"/>
</dbReference>
<keyword evidence="7" id="KW-1185">Reference proteome</keyword>
<dbReference type="AlphaFoldDB" id="A0A559IVB0"/>
<dbReference type="InterPro" id="IPR025997">
    <property type="entry name" value="SBP_2_dom"/>
</dbReference>
<keyword evidence="4" id="KW-0812">Transmembrane</keyword>
<feature type="domain" description="Periplasmic binding protein" evidence="5">
    <location>
        <begin position="50"/>
        <end position="297"/>
    </location>
</feature>
<evidence type="ECO:0000256" key="1">
    <source>
        <dbReference type="ARBA" id="ARBA00004196"/>
    </source>
</evidence>
<dbReference type="InterPro" id="IPR028082">
    <property type="entry name" value="Peripla_BP_I"/>
</dbReference>
<dbReference type="PANTHER" id="PTHR46847:SF1">
    <property type="entry name" value="D-ALLOSE-BINDING PERIPLASMIC PROTEIN-RELATED"/>
    <property type="match status" value="1"/>
</dbReference>
<gene>
    <name evidence="6" type="ORF">FPZ45_24840</name>
</gene>
<comment type="caution">
    <text evidence="6">The sequence shown here is derived from an EMBL/GenBank/DDBJ whole genome shotgun (WGS) entry which is preliminary data.</text>
</comment>
<evidence type="ECO:0000259" key="5">
    <source>
        <dbReference type="Pfam" id="PF13407"/>
    </source>
</evidence>
<dbReference type="PANTHER" id="PTHR46847">
    <property type="entry name" value="D-ALLOSE-BINDING PERIPLASMIC PROTEIN-RELATED"/>
    <property type="match status" value="1"/>
</dbReference>
<comment type="similarity">
    <text evidence="2">Belongs to the bacterial solute-binding protein 2 family.</text>
</comment>
<evidence type="ECO:0000313" key="6">
    <source>
        <dbReference type="EMBL" id="TVX91541.1"/>
    </source>
</evidence>